<accession>A0A1I5PD83</accession>
<name>A0A1I5PD83_9PSED</name>
<dbReference type="EMBL" id="FOWX01000008">
    <property type="protein sequence ID" value="SFP32029.1"/>
    <property type="molecule type" value="Genomic_DNA"/>
</dbReference>
<dbReference type="AlphaFoldDB" id="A0A1I5PD83"/>
<dbReference type="GO" id="GO:0016790">
    <property type="term" value="F:thiolester hydrolase activity"/>
    <property type="evidence" value="ECO:0007669"/>
    <property type="project" value="UniProtKB-ARBA"/>
</dbReference>
<proteinExistence type="predicted"/>
<dbReference type="InterPro" id="IPR029069">
    <property type="entry name" value="HotDog_dom_sf"/>
</dbReference>
<evidence type="ECO:0000313" key="4">
    <source>
        <dbReference type="Proteomes" id="UP000198784"/>
    </source>
</evidence>
<reference evidence="4" key="1">
    <citation type="submission" date="2016-10" db="EMBL/GenBank/DDBJ databases">
        <authorList>
            <person name="Varghese N."/>
            <person name="Submissions S."/>
        </authorList>
    </citation>
    <scope>NUCLEOTIDE SEQUENCE [LARGE SCALE GENOMIC DNA]</scope>
    <source>
        <strain evidence="4">DSM 17834</strain>
    </source>
</reference>
<dbReference type="InterPro" id="IPR006683">
    <property type="entry name" value="Thioestr_dom"/>
</dbReference>
<evidence type="ECO:0000259" key="2">
    <source>
        <dbReference type="Pfam" id="PF03061"/>
    </source>
</evidence>
<dbReference type="Pfam" id="PF03061">
    <property type="entry name" value="4HBT"/>
    <property type="match status" value="1"/>
</dbReference>
<feature type="region of interest" description="Disordered" evidence="1">
    <location>
        <begin position="127"/>
        <end position="146"/>
    </location>
</feature>
<sequence>MSDLNLNQLVRQAHERNDYDPLISLMPYARLLGLECLRLGDDAVFRLPANQDNIGNPLLPALHGGVIAGFMEHAAMLHLLMFMGIPHLPKIIDFSIDYLRAGHYRDTYAQCQVWRQGRRVANVAIKPSKPSLSPRHGRTSRSTSLESAVVPRSARYIDIKECEWMRC</sequence>
<protein>
    <submittedName>
        <fullName evidence="3">Acyl-coenzyme A thioesterase PaaI, contains HGG motif</fullName>
    </submittedName>
</protein>
<dbReference type="Gene3D" id="3.10.129.10">
    <property type="entry name" value="Hotdog Thioesterase"/>
    <property type="match status" value="1"/>
</dbReference>
<gene>
    <name evidence="3" type="ORF">SAMN05216190_108139</name>
</gene>
<dbReference type="SUPFAM" id="SSF54637">
    <property type="entry name" value="Thioesterase/thiol ester dehydrase-isomerase"/>
    <property type="match status" value="1"/>
</dbReference>
<organism evidence="3 4">
    <name type="scientific">Pseudomonas borbori</name>
    <dbReference type="NCBI Taxonomy" id="289003"/>
    <lineage>
        <taxon>Bacteria</taxon>
        <taxon>Pseudomonadati</taxon>
        <taxon>Pseudomonadota</taxon>
        <taxon>Gammaproteobacteria</taxon>
        <taxon>Pseudomonadales</taxon>
        <taxon>Pseudomonadaceae</taxon>
        <taxon>Pseudomonas</taxon>
    </lineage>
</organism>
<dbReference type="STRING" id="289003.SAMN05216190_108139"/>
<evidence type="ECO:0000313" key="3">
    <source>
        <dbReference type="EMBL" id="SFP32029.1"/>
    </source>
</evidence>
<feature type="domain" description="Thioesterase" evidence="2">
    <location>
        <begin position="62"/>
        <end position="125"/>
    </location>
</feature>
<evidence type="ECO:0000256" key="1">
    <source>
        <dbReference type="SAM" id="MobiDB-lite"/>
    </source>
</evidence>
<dbReference type="CDD" id="cd03443">
    <property type="entry name" value="PaaI_thioesterase"/>
    <property type="match status" value="1"/>
</dbReference>
<dbReference type="Proteomes" id="UP000198784">
    <property type="component" value="Unassembled WGS sequence"/>
</dbReference>
<keyword evidence="4" id="KW-1185">Reference proteome</keyword>